<evidence type="ECO:0000313" key="2">
    <source>
        <dbReference type="Proteomes" id="UP001595773"/>
    </source>
</evidence>
<keyword evidence="2" id="KW-1185">Reference proteome</keyword>
<comment type="caution">
    <text evidence="1">The sequence shown here is derived from an EMBL/GenBank/DDBJ whole genome shotgun (WGS) entry which is preliminary data.</text>
</comment>
<protein>
    <recommendedName>
        <fullName evidence="3">Minor tail protein</fullName>
    </recommendedName>
</protein>
<evidence type="ECO:0000313" key="1">
    <source>
        <dbReference type="EMBL" id="MFC4264539.1"/>
    </source>
</evidence>
<dbReference type="RefSeq" id="WP_230067713.1">
    <property type="nucleotide sequence ID" value="NZ_BAABLL010000001.1"/>
</dbReference>
<name>A0ABV8QZS7_9MICC</name>
<dbReference type="EMBL" id="JBHSCQ010000004">
    <property type="protein sequence ID" value="MFC4264539.1"/>
    <property type="molecule type" value="Genomic_DNA"/>
</dbReference>
<gene>
    <name evidence="1" type="ORF">ACFOW9_02875</name>
</gene>
<sequence length="320" mass="34782">MKQFLGIAYGDTILEAGPVWKRAYDPAKETVQVTAAGMWSILDVVKALPWVALANNQSPAATSLDVVGKTLGSIARELVRISIQTNPKNPGLPIVLPDVLAGINERHYKGYTLPWLGELLKNLTGVQRGPDIRFRPRFRADDARYVEWVMETGTDTAPLLTQAGPDWVWDGTVEKSGVVGFGTVEDATNMASRAWQPGNGSAETMKLAWAQDTTLIDTAGYPWTETDAASKDVEDQSILQSNADADIAANRFPVEDWSVSVRADAHPGLGLYLPGEWAQAIIPENHPMLDAGRVRVRMMSIDGDHTETVKIGLAPIIGRA</sequence>
<evidence type="ECO:0008006" key="3">
    <source>
        <dbReference type="Google" id="ProtNLM"/>
    </source>
</evidence>
<organism evidence="1 2">
    <name type="scientific">Arthrobacter cryoconiti</name>
    <dbReference type="NCBI Taxonomy" id="748907"/>
    <lineage>
        <taxon>Bacteria</taxon>
        <taxon>Bacillati</taxon>
        <taxon>Actinomycetota</taxon>
        <taxon>Actinomycetes</taxon>
        <taxon>Micrococcales</taxon>
        <taxon>Micrococcaceae</taxon>
        <taxon>Arthrobacter</taxon>
    </lineage>
</organism>
<reference evidence="2" key="1">
    <citation type="journal article" date="2019" name="Int. J. Syst. Evol. Microbiol.">
        <title>The Global Catalogue of Microorganisms (GCM) 10K type strain sequencing project: providing services to taxonomists for standard genome sequencing and annotation.</title>
        <authorList>
            <consortium name="The Broad Institute Genomics Platform"/>
            <consortium name="The Broad Institute Genome Sequencing Center for Infectious Disease"/>
            <person name="Wu L."/>
            <person name="Ma J."/>
        </authorList>
    </citation>
    <scope>NUCLEOTIDE SEQUENCE [LARGE SCALE GENOMIC DNA]</scope>
    <source>
        <strain evidence="2">CGMCC 1.10698</strain>
    </source>
</reference>
<dbReference type="Proteomes" id="UP001595773">
    <property type="component" value="Unassembled WGS sequence"/>
</dbReference>
<proteinExistence type="predicted"/>
<accession>A0ABV8QZS7</accession>